<comment type="caution">
    <text evidence="1">The sequence shown here is derived from an EMBL/GenBank/DDBJ whole genome shotgun (WGS) entry which is preliminary data.</text>
</comment>
<proteinExistence type="predicted"/>
<dbReference type="EMBL" id="JAJJMB010008255">
    <property type="protein sequence ID" value="KAI3924955.1"/>
    <property type="molecule type" value="Genomic_DNA"/>
</dbReference>
<reference evidence="1" key="1">
    <citation type="submission" date="2022-04" db="EMBL/GenBank/DDBJ databases">
        <title>A functionally conserved STORR gene fusion in Papaver species that diverged 16.8 million years ago.</title>
        <authorList>
            <person name="Catania T."/>
        </authorList>
    </citation>
    <scope>NUCLEOTIDE SEQUENCE</scope>
    <source>
        <strain evidence="1">S-188037</strain>
    </source>
</reference>
<evidence type="ECO:0000313" key="2">
    <source>
        <dbReference type="Proteomes" id="UP001202328"/>
    </source>
</evidence>
<dbReference type="AlphaFoldDB" id="A0AAD4SWW8"/>
<keyword evidence="2" id="KW-1185">Reference proteome</keyword>
<name>A0AAD4SWW8_9MAGN</name>
<sequence length="143" mass="15649">MKSIGFSFYEVPGKLVSNWSTWESQMLLTVTQALPAAAGIRRSTRVGEHYKHLCTCDGTTLSEKKAAGTEQAPARNQPAMLDSMLVLLRARSYIPYVNQAHTPEFELIKLSGRYGYLGGTPPLCTPDQPPSPGVNVLVVKDIL</sequence>
<accession>A0AAD4SWW8</accession>
<protein>
    <submittedName>
        <fullName evidence="1">Uncharacterized protein</fullName>
    </submittedName>
</protein>
<evidence type="ECO:0000313" key="1">
    <source>
        <dbReference type="EMBL" id="KAI3924955.1"/>
    </source>
</evidence>
<gene>
    <name evidence="1" type="ORF">MKW98_002864</name>
</gene>
<organism evidence="1 2">
    <name type="scientific">Papaver atlanticum</name>
    <dbReference type="NCBI Taxonomy" id="357466"/>
    <lineage>
        <taxon>Eukaryota</taxon>
        <taxon>Viridiplantae</taxon>
        <taxon>Streptophyta</taxon>
        <taxon>Embryophyta</taxon>
        <taxon>Tracheophyta</taxon>
        <taxon>Spermatophyta</taxon>
        <taxon>Magnoliopsida</taxon>
        <taxon>Ranunculales</taxon>
        <taxon>Papaveraceae</taxon>
        <taxon>Papaveroideae</taxon>
        <taxon>Papaver</taxon>
    </lineage>
</organism>
<dbReference type="Proteomes" id="UP001202328">
    <property type="component" value="Unassembled WGS sequence"/>
</dbReference>